<evidence type="ECO:0000256" key="2">
    <source>
        <dbReference type="ARBA" id="ARBA00006662"/>
    </source>
</evidence>
<sequence length="312" mass="35676">MASAVLSSVPTTASRFALLQVDSGSGSDSEPGKGKGRNTGKSQSLGSKSTTNEKKREKRRKKKEQQQSEANELRNLAFKKIPQKSSHAICNAQHDLPLSNPVQKDSREENWQEWRQRDEQLTSEMFEADLEKALLLSKLEYEEHKKEYENAENASTQSKVMNKKDKRKNHQGKDKPLTVSLKDFHSEGNIYTEVVLKDGRIERLKLELERKDAEIQKLKNVITQWEAKYKEVKARNAQLLKMLQEGEMKDKAEILLQVDESQSIKNELTIQVTSLHAALEQERSKVKVLQAELAKYQGGRKGKRNSESDQCR</sequence>
<organism evidence="7 8">
    <name type="scientific">Cebus imitator</name>
    <name type="common">Panamanian white-faced capuchin</name>
    <name type="synonym">Cebus capucinus imitator</name>
    <dbReference type="NCBI Taxonomy" id="2715852"/>
    <lineage>
        <taxon>Eukaryota</taxon>
        <taxon>Metazoa</taxon>
        <taxon>Chordata</taxon>
        <taxon>Craniata</taxon>
        <taxon>Vertebrata</taxon>
        <taxon>Euteleostomi</taxon>
        <taxon>Mammalia</taxon>
        <taxon>Eutheria</taxon>
        <taxon>Euarchontoglires</taxon>
        <taxon>Primates</taxon>
        <taxon>Haplorrhini</taxon>
        <taxon>Platyrrhini</taxon>
        <taxon>Cebidae</taxon>
        <taxon>Cebinae</taxon>
        <taxon>Cebus</taxon>
    </lineage>
</organism>
<dbReference type="GO" id="GO:0007165">
    <property type="term" value="P:signal transduction"/>
    <property type="evidence" value="ECO:0007669"/>
    <property type="project" value="InterPro"/>
</dbReference>
<dbReference type="PANTHER" id="PTHR14899">
    <property type="entry name" value="G KINASE ANCHORING PROTEIN 1"/>
    <property type="match status" value="1"/>
</dbReference>
<evidence type="ECO:0000256" key="1">
    <source>
        <dbReference type="ARBA" id="ARBA00004555"/>
    </source>
</evidence>
<dbReference type="Proteomes" id="UP000233040">
    <property type="component" value="Unassembled WGS sequence"/>
</dbReference>
<proteinExistence type="inferred from homology"/>
<dbReference type="GO" id="GO:0005794">
    <property type="term" value="C:Golgi apparatus"/>
    <property type="evidence" value="ECO:0007669"/>
    <property type="project" value="UniProtKB-SubCell"/>
</dbReference>
<feature type="compositionally biased region" description="Polar residues" evidence="6">
    <location>
        <begin position="39"/>
        <end position="50"/>
    </location>
</feature>
<gene>
    <name evidence="7" type="primary">GKAP1</name>
</gene>
<keyword evidence="4 5" id="KW-0175">Coiled coil</keyword>
<feature type="coiled-coil region" evidence="5">
    <location>
        <begin position="201"/>
        <end position="299"/>
    </location>
</feature>
<comment type="subcellular location">
    <subcellularLocation>
        <location evidence="1">Golgi apparatus</location>
    </subcellularLocation>
</comment>
<dbReference type="GeneTree" id="ENSGT00390000008742"/>
<evidence type="ECO:0000256" key="5">
    <source>
        <dbReference type="SAM" id="Coils"/>
    </source>
</evidence>
<dbReference type="AlphaFoldDB" id="A0A2K5QUJ7"/>
<comment type="similarity">
    <text evidence="2">Belongs to the GKAP1 family.</text>
</comment>
<name>A0A2K5QUJ7_CEBIM</name>
<evidence type="ECO:0000313" key="7">
    <source>
        <dbReference type="Ensembl" id="ENSCCAP00000019557.1"/>
    </source>
</evidence>
<evidence type="ECO:0000313" key="8">
    <source>
        <dbReference type="Proteomes" id="UP000233040"/>
    </source>
</evidence>
<dbReference type="PRINTS" id="PR02083">
    <property type="entry name" value="GKINASEAP1"/>
</dbReference>
<keyword evidence="3" id="KW-0333">Golgi apparatus</keyword>
<evidence type="ECO:0000256" key="6">
    <source>
        <dbReference type="SAM" id="MobiDB-lite"/>
    </source>
</evidence>
<feature type="region of interest" description="Disordered" evidence="6">
    <location>
        <begin position="20"/>
        <end position="108"/>
    </location>
</feature>
<reference evidence="7" key="2">
    <citation type="submission" date="2025-09" db="UniProtKB">
        <authorList>
            <consortium name="Ensembl"/>
        </authorList>
    </citation>
    <scope>IDENTIFICATION</scope>
</reference>
<reference evidence="7" key="1">
    <citation type="submission" date="2025-08" db="UniProtKB">
        <authorList>
            <consortium name="Ensembl"/>
        </authorList>
    </citation>
    <scope>IDENTIFICATION</scope>
</reference>
<dbReference type="PANTHER" id="PTHR14899:SF0">
    <property type="entry name" value="G KINASE-ANCHORING PROTEIN 1"/>
    <property type="match status" value="1"/>
</dbReference>
<dbReference type="Ensembl" id="ENSCCAT00000037040.1">
    <property type="protein sequence ID" value="ENSCCAP00000019557.1"/>
    <property type="gene ID" value="ENSCCAG00000027544.1"/>
</dbReference>
<protein>
    <submittedName>
        <fullName evidence="7">G kinase anchoring protein 1</fullName>
    </submittedName>
</protein>
<evidence type="ECO:0000256" key="4">
    <source>
        <dbReference type="ARBA" id="ARBA00023054"/>
    </source>
</evidence>
<accession>A0A2K5QUJ7</accession>
<evidence type="ECO:0000256" key="3">
    <source>
        <dbReference type="ARBA" id="ARBA00023034"/>
    </source>
</evidence>
<feature type="region of interest" description="Disordered" evidence="6">
    <location>
        <begin position="147"/>
        <end position="175"/>
    </location>
</feature>
<dbReference type="InterPro" id="IPR026109">
    <property type="entry name" value="GKAP1"/>
</dbReference>
<keyword evidence="8" id="KW-1185">Reference proteome</keyword>